<dbReference type="AlphaFoldDB" id="A0A1G6K4N5"/>
<evidence type="ECO:0000313" key="3">
    <source>
        <dbReference type="EMBL" id="SDC25801.1"/>
    </source>
</evidence>
<proteinExistence type="predicted"/>
<evidence type="ECO:0000259" key="2">
    <source>
        <dbReference type="Pfam" id="PF07885"/>
    </source>
</evidence>
<keyword evidence="1" id="KW-0472">Membrane</keyword>
<protein>
    <submittedName>
        <fullName evidence="3">Ion channel</fullName>
    </submittedName>
</protein>
<reference evidence="3 4" key="1">
    <citation type="submission" date="2016-09" db="EMBL/GenBank/DDBJ databases">
        <authorList>
            <person name="Capua I."/>
            <person name="De Benedictis P."/>
            <person name="Joannis T."/>
            <person name="Lombin L.H."/>
            <person name="Cattoli G."/>
        </authorList>
    </citation>
    <scope>NUCLEOTIDE SEQUENCE [LARGE SCALE GENOMIC DNA]</scope>
    <source>
        <strain evidence="3 4">ISLP-3</strain>
    </source>
</reference>
<dbReference type="Pfam" id="PF07885">
    <property type="entry name" value="Ion_trans_2"/>
    <property type="match status" value="1"/>
</dbReference>
<organism evidence="3 4">
    <name type="scientific">Sanguibacter gelidistatuariae</name>
    <dbReference type="NCBI Taxonomy" id="1814289"/>
    <lineage>
        <taxon>Bacteria</taxon>
        <taxon>Bacillati</taxon>
        <taxon>Actinomycetota</taxon>
        <taxon>Actinomycetes</taxon>
        <taxon>Micrococcales</taxon>
        <taxon>Sanguibacteraceae</taxon>
        <taxon>Sanguibacter</taxon>
    </lineage>
</organism>
<gene>
    <name evidence="3" type="ORF">SAMN05216410_1497</name>
</gene>
<evidence type="ECO:0000256" key="1">
    <source>
        <dbReference type="SAM" id="Phobius"/>
    </source>
</evidence>
<dbReference type="SUPFAM" id="SSF81324">
    <property type="entry name" value="Voltage-gated potassium channels"/>
    <property type="match status" value="1"/>
</dbReference>
<feature type="transmembrane region" description="Helical" evidence="1">
    <location>
        <begin position="16"/>
        <end position="34"/>
    </location>
</feature>
<accession>A0A1G6K4N5</accession>
<feature type="transmembrane region" description="Helical" evidence="1">
    <location>
        <begin position="46"/>
        <end position="65"/>
    </location>
</feature>
<keyword evidence="1" id="KW-0812">Transmembrane</keyword>
<dbReference type="EMBL" id="FMYH01000002">
    <property type="protein sequence ID" value="SDC25801.1"/>
    <property type="molecule type" value="Genomic_DNA"/>
</dbReference>
<sequence length="187" mass="19676">MDTPGARSIAQELTAFWVRTLLMIVLLTTCYYVLPDNGPFDDRAAGLRTGGSLLALVGFALVLRIQVRVIRRRPSVWGRSEALLTVLYLLILAFAITYDRMAGSAGNQIEGISNRTDALYFTVTVVSTVGFGDIHAVSTAARAVVTIQMLVNVFFVGAALRLLTGLGGSGKGGGSGTDGDARGPGAP</sequence>
<dbReference type="Gene3D" id="1.10.287.70">
    <property type="match status" value="1"/>
</dbReference>
<dbReference type="STRING" id="1814289.SAMN05216410_1497"/>
<feature type="domain" description="Potassium channel" evidence="2">
    <location>
        <begin position="89"/>
        <end position="163"/>
    </location>
</feature>
<keyword evidence="4" id="KW-1185">Reference proteome</keyword>
<feature type="transmembrane region" description="Helical" evidence="1">
    <location>
        <begin position="143"/>
        <end position="163"/>
    </location>
</feature>
<dbReference type="InterPro" id="IPR013099">
    <property type="entry name" value="K_chnl_dom"/>
</dbReference>
<keyword evidence="1" id="KW-1133">Transmembrane helix</keyword>
<feature type="transmembrane region" description="Helical" evidence="1">
    <location>
        <begin position="118"/>
        <end position="136"/>
    </location>
</feature>
<dbReference type="RefSeq" id="WP_217629113.1">
    <property type="nucleotide sequence ID" value="NZ_FMYH01000002.1"/>
</dbReference>
<evidence type="ECO:0000313" key="4">
    <source>
        <dbReference type="Proteomes" id="UP000199039"/>
    </source>
</evidence>
<dbReference type="Proteomes" id="UP000199039">
    <property type="component" value="Unassembled WGS sequence"/>
</dbReference>
<feature type="transmembrane region" description="Helical" evidence="1">
    <location>
        <begin position="77"/>
        <end position="98"/>
    </location>
</feature>
<name>A0A1G6K4N5_9MICO</name>